<protein>
    <submittedName>
        <fullName evidence="1">Uncharacterized protein</fullName>
    </submittedName>
</protein>
<reference evidence="1" key="1">
    <citation type="submission" date="2018-05" db="EMBL/GenBank/DDBJ databases">
        <authorList>
            <person name="Lanie J.A."/>
            <person name="Ng W.-L."/>
            <person name="Kazmierczak K.M."/>
            <person name="Andrzejewski T.M."/>
            <person name="Davidsen T.M."/>
            <person name="Wayne K.J."/>
            <person name="Tettelin H."/>
            <person name="Glass J.I."/>
            <person name="Rusch D."/>
            <person name="Podicherti R."/>
            <person name="Tsui H.-C.T."/>
            <person name="Winkler M.E."/>
        </authorList>
    </citation>
    <scope>NUCLEOTIDE SEQUENCE</scope>
</reference>
<dbReference type="EMBL" id="UINC01002213">
    <property type="protein sequence ID" value="SUZ94198.1"/>
    <property type="molecule type" value="Genomic_DNA"/>
</dbReference>
<name>A0A381RT84_9ZZZZ</name>
<gene>
    <name evidence="1" type="ORF">METZ01_LOCUS47052</name>
</gene>
<dbReference type="AlphaFoldDB" id="A0A381RT84"/>
<accession>A0A381RT84</accession>
<proteinExistence type="predicted"/>
<sequence>MELRGTVRFRFRSPEHDVDVLLEGDAGWVTEVREELGLSGDVGVLQPLAARLVEPDEPESESAMGDEEGMFEEMPLPEEAVLPGPPPDPSRIPSVVRVIGSLDVDSELAELGGRERSDPDIAAIIEILDELEDEVEPLSDNMSGEPLAEAWIQLLLTLVVREHGHTSLPLSSIEQAVGDRTNRHGVDLEILLDRLWMMGRLERIHGGAETQYAPNPSWLELR</sequence>
<evidence type="ECO:0000313" key="1">
    <source>
        <dbReference type="EMBL" id="SUZ94198.1"/>
    </source>
</evidence>
<organism evidence="1">
    <name type="scientific">marine metagenome</name>
    <dbReference type="NCBI Taxonomy" id="408172"/>
    <lineage>
        <taxon>unclassified sequences</taxon>
        <taxon>metagenomes</taxon>
        <taxon>ecological metagenomes</taxon>
    </lineage>
</organism>